<dbReference type="OrthoDB" id="9788272at2"/>
<dbReference type="EMBL" id="RQET01000004">
    <property type="protein sequence ID" value="TGK12189.1"/>
    <property type="molecule type" value="Genomic_DNA"/>
</dbReference>
<dbReference type="Gene3D" id="3.90.550.10">
    <property type="entry name" value="Spore Coat Polysaccharide Biosynthesis Protein SpsA, Chain A"/>
    <property type="match status" value="1"/>
</dbReference>
<keyword evidence="3" id="KW-1185">Reference proteome</keyword>
<comment type="caution">
    <text evidence="2">The sequence shown here is derived from an EMBL/GenBank/DDBJ whole genome shotgun (WGS) entry which is preliminary data.</text>
</comment>
<accession>A0A4R9GHW9</accession>
<evidence type="ECO:0000313" key="3">
    <source>
        <dbReference type="Proteomes" id="UP000298458"/>
    </source>
</evidence>
<gene>
    <name evidence="2" type="ORF">EHO60_07955</name>
</gene>
<proteinExistence type="predicted"/>
<dbReference type="RefSeq" id="WP_135767592.1">
    <property type="nucleotide sequence ID" value="NZ_RQET01000004.1"/>
</dbReference>
<dbReference type="GO" id="GO:0016779">
    <property type="term" value="F:nucleotidyltransferase activity"/>
    <property type="evidence" value="ECO:0007669"/>
    <property type="project" value="UniProtKB-ARBA"/>
</dbReference>
<reference evidence="2" key="1">
    <citation type="journal article" date="2019" name="PLoS Negl. Trop. Dis.">
        <title>Revisiting the worldwide diversity of Leptospira species in the environment.</title>
        <authorList>
            <person name="Vincent A.T."/>
            <person name="Schiettekatte O."/>
            <person name="Bourhy P."/>
            <person name="Veyrier F.J."/>
            <person name="Picardeau M."/>
        </authorList>
    </citation>
    <scope>NUCLEOTIDE SEQUENCE [LARGE SCALE GENOMIC DNA]</scope>
    <source>
        <strain evidence="2">SSW15</strain>
    </source>
</reference>
<organism evidence="2 3">
    <name type="scientific">Leptospira fletcheri</name>
    <dbReference type="NCBI Taxonomy" id="2484981"/>
    <lineage>
        <taxon>Bacteria</taxon>
        <taxon>Pseudomonadati</taxon>
        <taxon>Spirochaetota</taxon>
        <taxon>Spirochaetia</taxon>
        <taxon>Leptospirales</taxon>
        <taxon>Leptospiraceae</taxon>
        <taxon>Leptospira</taxon>
    </lineage>
</organism>
<dbReference type="InterPro" id="IPR025877">
    <property type="entry name" value="MobA-like_NTP_Trfase"/>
</dbReference>
<evidence type="ECO:0000259" key="1">
    <source>
        <dbReference type="Pfam" id="PF12804"/>
    </source>
</evidence>
<feature type="domain" description="MobA-like NTP transferase" evidence="1">
    <location>
        <begin position="9"/>
        <end position="114"/>
    </location>
</feature>
<evidence type="ECO:0000313" key="2">
    <source>
        <dbReference type="EMBL" id="TGK12189.1"/>
    </source>
</evidence>
<sequence>MNDKAFFPCAGFGTRMKEWTKEVPKPLLPIAGVPLVYYSFYWAKRWGVKEGIANSHYLAEELEKNLKKFRTFPLRISREEPRILGTGGGIRTALERFWNLEEEFLILNPDFILFPDVGFSPWPTLAEKDAYDCILYLSKIPPDANYTGLSLNHDKVEFSPGGYFYIGLSWIRGECLRELSPNKPYDLADTFRKLAKQGRLGGRIFPGEWLDLGEKEFYEAARNTDFGNKLGSEWKEFLSTVA</sequence>
<dbReference type="InterPro" id="IPR029044">
    <property type="entry name" value="Nucleotide-diphossugar_trans"/>
</dbReference>
<dbReference type="Pfam" id="PF12804">
    <property type="entry name" value="NTP_transf_3"/>
    <property type="match status" value="1"/>
</dbReference>
<dbReference type="PANTHER" id="PTHR22572">
    <property type="entry name" value="SUGAR-1-PHOSPHATE GUANYL TRANSFERASE"/>
    <property type="match status" value="1"/>
</dbReference>
<dbReference type="InterPro" id="IPR050486">
    <property type="entry name" value="Mannose-1P_guanyltransferase"/>
</dbReference>
<protein>
    <submittedName>
        <fullName evidence="2">Sugar-phosphate nucleotidyltransferase</fullName>
    </submittedName>
</protein>
<dbReference type="Proteomes" id="UP000298458">
    <property type="component" value="Unassembled WGS sequence"/>
</dbReference>
<dbReference type="SUPFAM" id="SSF53448">
    <property type="entry name" value="Nucleotide-diphospho-sugar transferases"/>
    <property type="match status" value="1"/>
</dbReference>
<dbReference type="AlphaFoldDB" id="A0A4R9GHW9"/>
<keyword evidence="2" id="KW-0808">Transferase</keyword>
<name>A0A4R9GHW9_9LEPT</name>